<dbReference type="InterPro" id="IPR007016">
    <property type="entry name" value="O-antigen_ligase-rel_domated"/>
</dbReference>
<comment type="caution">
    <text evidence="7">The sequence shown here is derived from an EMBL/GenBank/DDBJ whole genome shotgun (WGS) entry which is preliminary data.</text>
</comment>
<protein>
    <submittedName>
        <fullName evidence="7">O-antigen ligase family protein</fullName>
    </submittedName>
</protein>
<evidence type="ECO:0000256" key="4">
    <source>
        <dbReference type="ARBA" id="ARBA00023136"/>
    </source>
</evidence>
<dbReference type="Proteomes" id="UP001596978">
    <property type="component" value="Unassembled WGS sequence"/>
</dbReference>
<evidence type="ECO:0000256" key="3">
    <source>
        <dbReference type="ARBA" id="ARBA00022989"/>
    </source>
</evidence>
<dbReference type="PANTHER" id="PTHR37422:SF13">
    <property type="entry name" value="LIPOPOLYSACCHARIDE BIOSYNTHESIS PROTEIN PA4999-RELATED"/>
    <property type="match status" value="1"/>
</dbReference>
<feature type="transmembrane region" description="Helical" evidence="5">
    <location>
        <begin position="207"/>
        <end position="229"/>
    </location>
</feature>
<keyword evidence="2 5" id="KW-0812">Transmembrane</keyword>
<dbReference type="InterPro" id="IPR051533">
    <property type="entry name" value="WaaL-like"/>
</dbReference>
<gene>
    <name evidence="7" type="ORF">ACFQ1M_18025</name>
</gene>
<evidence type="ECO:0000259" key="6">
    <source>
        <dbReference type="Pfam" id="PF04932"/>
    </source>
</evidence>
<dbReference type="GO" id="GO:0016874">
    <property type="term" value="F:ligase activity"/>
    <property type="evidence" value="ECO:0007669"/>
    <property type="project" value="UniProtKB-KW"/>
</dbReference>
<organism evidence="7 8">
    <name type="scientific">Sungkyunkwania multivorans</name>
    <dbReference type="NCBI Taxonomy" id="1173618"/>
    <lineage>
        <taxon>Bacteria</taxon>
        <taxon>Pseudomonadati</taxon>
        <taxon>Bacteroidota</taxon>
        <taxon>Flavobacteriia</taxon>
        <taxon>Flavobacteriales</taxon>
        <taxon>Flavobacteriaceae</taxon>
        <taxon>Sungkyunkwania</taxon>
    </lineage>
</organism>
<reference evidence="8" key="1">
    <citation type="journal article" date="2019" name="Int. J. Syst. Evol. Microbiol.">
        <title>The Global Catalogue of Microorganisms (GCM) 10K type strain sequencing project: providing services to taxonomists for standard genome sequencing and annotation.</title>
        <authorList>
            <consortium name="The Broad Institute Genomics Platform"/>
            <consortium name="The Broad Institute Genome Sequencing Center for Infectious Disease"/>
            <person name="Wu L."/>
            <person name="Ma J."/>
        </authorList>
    </citation>
    <scope>NUCLEOTIDE SEQUENCE [LARGE SCALE GENOMIC DNA]</scope>
    <source>
        <strain evidence="8">CCUG 62952</strain>
    </source>
</reference>
<name>A0ABW3D209_9FLAO</name>
<keyword evidence="4 5" id="KW-0472">Membrane</keyword>
<evidence type="ECO:0000256" key="1">
    <source>
        <dbReference type="ARBA" id="ARBA00004141"/>
    </source>
</evidence>
<feature type="transmembrane region" description="Helical" evidence="5">
    <location>
        <begin position="108"/>
        <end position="125"/>
    </location>
</feature>
<feature type="transmembrane region" description="Helical" evidence="5">
    <location>
        <begin position="35"/>
        <end position="51"/>
    </location>
</feature>
<accession>A0ABW3D209</accession>
<dbReference type="EMBL" id="JBHTJH010000025">
    <property type="protein sequence ID" value="MFD0864118.1"/>
    <property type="molecule type" value="Genomic_DNA"/>
</dbReference>
<evidence type="ECO:0000256" key="2">
    <source>
        <dbReference type="ARBA" id="ARBA00022692"/>
    </source>
</evidence>
<proteinExistence type="predicted"/>
<keyword evidence="7" id="KW-0436">Ligase</keyword>
<feature type="domain" description="O-antigen ligase-related" evidence="6">
    <location>
        <begin position="243"/>
        <end position="390"/>
    </location>
</feature>
<feature type="transmembrane region" description="Helical" evidence="5">
    <location>
        <begin position="12"/>
        <end position="29"/>
    </location>
</feature>
<evidence type="ECO:0000313" key="8">
    <source>
        <dbReference type="Proteomes" id="UP001596978"/>
    </source>
</evidence>
<keyword evidence="8" id="KW-1185">Reference proteome</keyword>
<feature type="transmembrane region" description="Helical" evidence="5">
    <location>
        <begin position="383"/>
        <end position="403"/>
    </location>
</feature>
<sequence length="471" mass="53772">MIRFKKDISDFQRELFLILVHVGLGVMASYFKPLMKLYFAVVFVSFLWIIIKRKNMGNIALVFCAYYVGGDTFFRMTGGTFFYEQVKYTLIIYILLAEYYKPNKQRTIIYYIYILLLIPGVFVAMNALDYETNLRKAIAFNLSGPVTLGIAAIHCYGRRVRFDTIKKILFYMGLPVISMTVYLFLYTPDLQAVITGTQSNFETSGGFGPNQVATVLGIGMFIFFVRYILWSPTLLWKTINAGLLAIMTFRALLTFSRGGVVTSVVMVALFLGMVYLVSTGRLKAKLIKVFSLLILVMLGTFIYSNFLSAGMLEKRYKNQDAIGRQKEDVTTGRKELIAAEIEAFNESPFFGIGVGKNKEYRYHRIGVMAASHNEVSRILAEHGMLGILAMAILFFVPLLRFLVWHRNIYMLSFFAFWFLTINHSSMRISAPAFIYGLSLLSIVNVKNSIHRKQLTKEGQNHLDNRQLRQTA</sequence>
<feature type="transmembrane region" description="Helical" evidence="5">
    <location>
        <begin position="432"/>
        <end position="449"/>
    </location>
</feature>
<keyword evidence="3 5" id="KW-1133">Transmembrane helix</keyword>
<feature type="transmembrane region" description="Helical" evidence="5">
    <location>
        <begin position="168"/>
        <end position="187"/>
    </location>
</feature>
<dbReference type="Pfam" id="PF04932">
    <property type="entry name" value="Wzy_C"/>
    <property type="match status" value="1"/>
</dbReference>
<dbReference type="PANTHER" id="PTHR37422">
    <property type="entry name" value="TEICHURONIC ACID BIOSYNTHESIS PROTEIN TUAE"/>
    <property type="match status" value="1"/>
</dbReference>
<evidence type="ECO:0000313" key="7">
    <source>
        <dbReference type="EMBL" id="MFD0864118.1"/>
    </source>
</evidence>
<feature type="transmembrane region" description="Helical" evidence="5">
    <location>
        <begin position="289"/>
        <end position="307"/>
    </location>
</feature>
<feature type="transmembrane region" description="Helical" evidence="5">
    <location>
        <begin position="137"/>
        <end position="156"/>
    </location>
</feature>
<evidence type="ECO:0000256" key="5">
    <source>
        <dbReference type="SAM" id="Phobius"/>
    </source>
</evidence>
<dbReference type="RefSeq" id="WP_386411160.1">
    <property type="nucleotide sequence ID" value="NZ_JBHTJH010000025.1"/>
</dbReference>
<feature type="transmembrane region" description="Helical" evidence="5">
    <location>
        <begin position="259"/>
        <end position="277"/>
    </location>
</feature>
<comment type="subcellular location">
    <subcellularLocation>
        <location evidence="1">Membrane</location>
        <topology evidence="1">Multi-pass membrane protein</topology>
    </subcellularLocation>
</comment>